<evidence type="ECO:0008006" key="3">
    <source>
        <dbReference type="Google" id="ProtNLM"/>
    </source>
</evidence>
<evidence type="ECO:0000313" key="2">
    <source>
        <dbReference type="Proteomes" id="UP000199006"/>
    </source>
</evidence>
<dbReference type="OrthoDB" id="2059911at2"/>
<keyword evidence="2" id="KW-1185">Reference proteome</keyword>
<sequence length="449" mass="52666">MKETEKKVDQVDALVICSTLNQITNYLLIKLFKPNKVINITLESNSDKFTKINIKNKKWDDYLDSVLKKELDIGITNSIELNINQLKNLNKIKRVLKKTKFDVLKDKSKTVYWNVTGGQRTIALAVQQFINDNARKKDKMLYVEGNTEKLLIMNENEFSEKEYSDRELNLETALKLVGFKNFDKGNKNLLTGQNEEEYQLFLKLYNMISDKDFRFEYNDEKLNLRDHLIKSNKEEKVEARKSYLKQLFKDLEGKTFNEKLKTVEILTCEDIKFLFKKDSNENYKYIKTSYPAGSIFEKITGYKILEIINRKNYNIVDMRLNYKTRFDPESNQERSEKQIDELDIVLLTGTGQIIIFECKSGGMSGDNAKSHKYTTYRLAGVFGAPIFLSPLFEQETYEANNSDKKDILNNCQAAYRSADRSELETWPLNKIEEYFDEMMKKFKIEGEEK</sequence>
<proteinExistence type="predicted"/>
<dbReference type="AlphaFoldDB" id="A0A1I4M2G6"/>
<dbReference type="InterPro" id="IPR011335">
    <property type="entry name" value="Restrct_endonuc-II-like"/>
</dbReference>
<name>A0A1I4M2G6_9FIRM</name>
<dbReference type="EMBL" id="FOTI01000047">
    <property type="protein sequence ID" value="SFL97451.1"/>
    <property type="molecule type" value="Genomic_DNA"/>
</dbReference>
<protein>
    <recommendedName>
        <fullName evidence="3">DUF1887 family protein</fullName>
    </recommendedName>
</protein>
<dbReference type="Proteomes" id="UP000199006">
    <property type="component" value="Unassembled WGS sequence"/>
</dbReference>
<accession>A0A1I4M2G6</accession>
<dbReference type="RefSeq" id="WP_089862497.1">
    <property type="nucleotide sequence ID" value="NZ_FOTI01000047.1"/>
</dbReference>
<evidence type="ECO:0000313" key="1">
    <source>
        <dbReference type="EMBL" id="SFL97451.1"/>
    </source>
</evidence>
<gene>
    <name evidence="1" type="ORF">SAMN02983006_02487</name>
</gene>
<dbReference type="Gene3D" id="3.40.50.10770">
    <property type="entry name" value="Hypothetical protein VC1899 like domain (Restriction endonuclease-like)"/>
    <property type="match status" value="1"/>
</dbReference>
<dbReference type="SUPFAM" id="SSF52980">
    <property type="entry name" value="Restriction endonuclease-like"/>
    <property type="match status" value="1"/>
</dbReference>
<organism evidence="1 2">
    <name type="scientific">Halanaerobium salsuginis</name>
    <dbReference type="NCBI Taxonomy" id="29563"/>
    <lineage>
        <taxon>Bacteria</taxon>
        <taxon>Bacillati</taxon>
        <taxon>Bacillota</taxon>
        <taxon>Clostridia</taxon>
        <taxon>Halanaerobiales</taxon>
        <taxon>Halanaerobiaceae</taxon>
        <taxon>Halanaerobium</taxon>
    </lineage>
</organism>
<dbReference type="STRING" id="29563.SAMN02983006_02487"/>
<reference evidence="1 2" key="1">
    <citation type="submission" date="2016-10" db="EMBL/GenBank/DDBJ databases">
        <authorList>
            <person name="de Groot N.N."/>
        </authorList>
    </citation>
    <scope>NUCLEOTIDE SEQUENCE [LARGE SCALE GENOMIC DNA]</scope>
    <source>
        <strain evidence="1 2">ATCC 51327</strain>
    </source>
</reference>